<dbReference type="InterPro" id="IPR001878">
    <property type="entry name" value="Znf_CCHC"/>
</dbReference>
<evidence type="ECO:0000259" key="2">
    <source>
        <dbReference type="PROSITE" id="PS50158"/>
    </source>
</evidence>
<reference evidence="3" key="1">
    <citation type="journal article" date="2019" name="Sci. Rep.">
        <title>Draft genome of Tanacetum cinerariifolium, the natural source of mosquito coil.</title>
        <authorList>
            <person name="Yamashiro T."/>
            <person name="Shiraishi A."/>
            <person name="Satake H."/>
            <person name="Nakayama K."/>
        </authorList>
    </citation>
    <scope>NUCLEOTIDE SEQUENCE</scope>
</reference>
<name>A0A6L2MXB6_TANCI</name>
<dbReference type="Pfam" id="PF00098">
    <property type="entry name" value="zf-CCHC"/>
    <property type="match status" value="1"/>
</dbReference>
<sequence>MAFLSSPSSTNEVDTTSIQISAASTPVSIVSSPNNTANLSDATVYAFLANQPNGSQLVHEDLEQIHEDDLEEIDLKLALLSMRARRYLQKTGKKITINGSDTAGYNKTKVECFNCHKMGHFARECRSQRNQESRPRNQDNSRKIVIVEDTSSKAMVDIDGVGFDWSYLGDDEVPTNMALMAFLDLEVHNSKTCSNTYLKSFETLKNQYYNLRIELNKFEFNLANYKRGIASVEEKLVFYKKNEVSFCNQIDVLKRDASFREADFIAFNLQLEILMKEKESNQIKINNFKNASKSLNKLIGSQITDNSTTGLGFTSYNAVAPPPTGLFAPPTIDLFSSGLKEFKQPEFESYGPKASKRVCVDTSNIIKKVSDAPITED</sequence>
<dbReference type="GO" id="GO:0003676">
    <property type="term" value="F:nucleic acid binding"/>
    <property type="evidence" value="ECO:0007669"/>
    <property type="project" value="InterPro"/>
</dbReference>
<protein>
    <submittedName>
        <fullName evidence="3">Ribonuclease H-like domain-containing protein</fullName>
    </submittedName>
</protein>
<keyword evidence="1" id="KW-0863">Zinc-finger</keyword>
<dbReference type="InterPro" id="IPR036875">
    <property type="entry name" value="Znf_CCHC_sf"/>
</dbReference>
<keyword evidence="1" id="KW-0479">Metal-binding</keyword>
<evidence type="ECO:0000256" key="1">
    <source>
        <dbReference type="PROSITE-ProRule" id="PRU00047"/>
    </source>
</evidence>
<dbReference type="PROSITE" id="PS50158">
    <property type="entry name" value="ZF_CCHC"/>
    <property type="match status" value="1"/>
</dbReference>
<dbReference type="GO" id="GO:0008270">
    <property type="term" value="F:zinc ion binding"/>
    <property type="evidence" value="ECO:0007669"/>
    <property type="project" value="UniProtKB-KW"/>
</dbReference>
<dbReference type="AlphaFoldDB" id="A0A6L2MXB6"/>
<feature type="domain" description="CCHC-type" evidence="2">
    <location>
        <begin position="112"/>
        <end position="127"/>
    </location>
</feature>
<organism evidence="3">
    <name type="scientific">Tanacetum cinerariifolium</name>
    <name type="common">Dalmatian daisy</name>
    <name type="synonym">Chrysanthemum cinerariifolium</name>
    <dbReference type="NCBI Taxonomy" id="118510"/>
    <lineage>
        <taxon>Eukaryota</taxon>
        <taxon>Viridiplantae</taxon>
        <taxon>Streptophyta</taxon>
        <taxon>Embryophyta</taxon>
        <taxon>Tracheophyta</taxon>
        <taxon>Spermatophyta</taxon>
        <taxon>Magnoliopsida</taxon>
        <taxon>eudicotyledons</taxon>
        <taxon>Gunneridae</taxon>
        <taxon>Pentapetalae</taxon>
        <taxon>asterids</taxon>
        <taxon>campanulids</taxon>
        <taxon>Asterales</taxon>
        <taxon>Asteraceae</taxon>
        <taxon>Asteroideae</taxon>
        <taxon>Anthemideae</taxon>
        <taxon>Anthemidinae</taxon>
        <taxon>Tanacetum</taxon>
    </lineage>
</organism>
<evidence type="ECO:0000313" key="3">
    <source>
        <dbReference type="EMBL" id="GEU78636.1"/>
    </source>
</evidence>
<comment type="caution">
    <text evidence="3">The sequence shown here is derived from an EMBL/GenBank/DDBJ whole genome shotgun (WGS) entry which is preliminary data.</text>
</comment>
<accession>A0A6L2MXB6</accession>
<gene>
    <name evidence="3" type="ORF">Tci_050614</name>
</gene>
<keyword evidence="1" id="KW-0862">Zinc</keyword>
<proteinExistence type="predicted"/>
<dbReference type="EMBL" id="BKCJ010007713">
    <property type="protein sequence ID" value="GEU78636.1"/>
    <property type="molecule type" value="Genomic_DNA"/>
</dbReference>
<dbReference type="SMART" id="SM00343">
    <property type="entry name" value="ZnF_C2HC"/>
    <property type="match status" value="1"/>
</dbReference>
<dbReference type="SUPFAM" id="SSF57756">
    <property type="entry name" value="Retrovirus zinc finger-like domains"/>
    <property type="match status" value="1"/>
</dbReference>
<dbReference type="Gene3D" id="4.10.60.10">
    <property type="entry name" value="Zinc finger, CCHC-type"/>
    <property type="match status" value="1"/>
</dbReference>